<evidence type="ECO:0000256" key="7">
    <source>
        <dbReference type="ARBA" id="ARBA00022840"/>
    </source>
</evidence>
<gene>
    <name evidence="18" type="ordered locus">AALP_Aa7g205500</name>
</gene>
<dbReference type="eggNOG" id="ENOG502QQS1">
    <property type="taxonomic scope" value="Eukaryota"/>
</dbReference>
<feature type="binding site" evidence="15">
    <location>
        <position position="332"/>
    </location>
    <ligand>
        <name>Mg(2+)</name>
        <dbReference type="ChEBI" id="CHEBI:18420"/>
        <label>1</label>
    </ligand>
</feature>
<evidence type="ECO:0000313" key="18">
    <source>
        <dbReference type="EMBL" id="KFK30006.1"/>
    </source>
</evidence>
<feature type="binding site" evidence="14">
    <location>
        <position position="252"/>
    </location>
    <ligand>
        <name>1D-myo-inositol 1,3,4-trisphosphate</name>
        <dbReference type="ChEBI" id="CHEBI:58414"/>
    </ligand>
</feature>
<comment type="similarity">
    <text evidence="1 13">Belongs to the ITPK1 family.</text>
</comment>
<dbReference type="GO" id="GO:0052835">
    <property type="term" value="F:inositol-3,4,6-trisphosphate 1-kinase activity"/>
    <property type="evidence" value="ECO:0007669"/>
    <property type="project" value="UniProtKB-ARBA"/>
</dbReference>
<evidence type="ECO:0000256" key="13">
    <source>
        <dbReference type="PIRNR" id="PIRNR038186"/>
    </source>
</evidence>
<dbReference type="OMA" id="WSEIIED"/>
<dbReference type="InterPro" id="IPR041429">
    <property type="entry name" value="ITPK1_N"/>
</dbReference>
<keyword evidence="3 13" id="KW-0808">Transferase</keyword>
<comment type="cofactor">
    <cofactor evidence="13 15">
        <name>Mg(2+)</name>
        <dbReference type="ChEBI" id="CHEBI:18420"/>
    </cofactor>
    <text evidence="13 15">Binds 2 magnesium ions per subunit.</text>
</comment>
<feature type="binding site" evidence="14">
    <location>
        <begin position="241"/>
        <end position="252"/>
    </location>
    <ligand>
        <name>ATP</name>
        <dbReference type="ChEBI" id="CHEBI:30616"/>
    </ligand>
</feature>
<dbReference type="SUPFAM" id="SSF56059">
    <property type="entry name" value="Glutathione synthetase ATP-binding domain-like"/>
    <property type="match status" value="1"/>
</dbReference>
<dbReference type="Proteomes" id="UP000029120">
    <property type="component" value="Chromosome 7"/>
</dbReference>
<feature type="binding site" evidence="14">
    <location>
        <position position="349"/>
    </location>
    <ligand>
        <name>1D-myo-inositol 1,3,4-trisphosphate</name>
        <dbReference type="ChEBI" id="CHEBI:58414"/>
    </ligand>
</feature>
<evidence type="ECO:0000256" key="8">
    <source>
        <dbReference type="ARBA" id="ARBA00022842"/>
    </source>
</evidence>
<reference evidence="19" key="1">
    <citation type="journal article" date="2015" name="Nat. Plants">
        <title>Genome expansion of Arabis alpina linked with retrotransposition and reduced symmetric DNA methylation.</title>
        <authorList>
            <person name="Willing E.M."/>
            <person name="Rawat V."/>
            <person name="Mandakova T."/>
            <person name="Maumus F."/>
            <person name="James G.V."/>
            <person name="Nordstroem K.J."/>
            <person name="Becker C."/>
            <person name="Warthmann N."/>
            <person name="Chica C."/>
            <person name="Szarzynska B."/>
            <person name="Zytnicki M."/>
            <person name="Albani M.C."/>
            <person name="Kiefer C."/>
            <person name="Bergonzi S."/>
            <person name="Castaings L."/>
            <person name="Mateos J.L."/>
            <person name="Berns M.C."/>
            <person name="Bujdoso N."/>
            <person name="Piofczyk T."/>
            <person name="de Lorenzo L."/>
            <person name="Barrero-Sicilia C."/>
            <person name="Mateos I."/>
            <person name="Piednoel M."/>
            <person name="Hagmann J."/>
            <person name="Chen-Min-Tao R."/>
            <person name="Iglesias-Fernandez R."/>
            <person name="Schuster S.C."/>
            <person name="Alonso-Blanco C."/>
            <person name="Roudier F."/>
            <person name="Carbonero P."/>
            <person name="Paz-Ares J."/>
            <person name="Davis S.J."/>
            <person name="Pecinka A."/>
            <person name="Quesneville H."/>
            <person name="Colot V."/>
            <person name="Lysak M.A."/>
            <person name="Weigel D."/>
            <person name="Coupland G."/>
            <person name="Schneeberger K."/>
        </authorList>
    </citation>
    <scope>NUCLEOTIDE SEQUENCE [LARGE SCALE GENOMIC DNA]</scope>
    <source>
        <strain evidence="19">cv. Pajares</strain>
    </source>
</reference>
<evidence type="ECO:0000256" key="5">
    <source>
        <dbReference type="ARBA" id="ARBA00022741"/>
    </source>
</evidence>
<feature type="binding site" evidence="15">
    <location>
        <position position="349"/>
    </location>
    <ligand>
        <name>Mg(2+)</name>
        <dbReference type="ChEBI" id="CHEBI:18420"/>
        <label>2</label>
    </ligand>
</feature>
<feature type="binding site" evidence="14">
    <location>
        <position position="209"/>
    </location>
    <ligand>
        <name>ATP</name>
        <dbReference type="ChEBI" id="CHEBI:30616"/>
    </ligand>
</feature>
<dbReference type="InterPro" id="IPR040464">
    <property type="entry name" value="InsP(3)kin_ATP-grasp"/>
</dbReference>
<dbReference type="Gramene" id="KFK30006">
    <property type="protein sequence ID" value="KFK30006"/>
    <property type="gene ID" value="AALP_AA7G205500"/>
</dbReference>
<dbReference type="GO" id="GO:0032957">
    <property type="term" value="P:inositol trisphosphate metabolic process"/>
    <property type="evidence" value="ECO:0007669"/>
    <property type="project" value="InterPro"/>
</dbReference>
<proteinExistence type="inferred from homology"/>
<comment type="catalytic activity">
    <reaction evidence="12">
        <text>1D-myo-inositol 3,4,6-trisphosphate + ATP = 1D-myo-inositol 1,3,4,6-tetrakisphosphate + ADP + H(+)</text>
        <dbReference type="Rhea" id="RHEA:70287"/>
        <dbReference type="ChEBI" id="CHEBI:15378"/>
        <dbReference type="ChEBI" id="CHEBI:30616"/>
        <dbReference type="ChEBI" id="CHEBI:57660"/>
        <dbReference type="ChEBI" id="CHEBI:189099"/>
        <dbReference type="ChEBI" id="CHEBI:456216"/>
    </reaction>
    <physiologicalReaction direction="left-to-right" evidence="12">
        <dbReference type="Rhea" id="RHEA:70288"/>
    </physiologicalReaction>
</comment>
<evidence type="ECO:0000256" key="4">
    <source>
        <dbReference type="ARBA" id="ARBA00022723"/>
    </source>
</evidence>
<feature type="binding site" evidence="14">
    <location>
        <position position="159"/>
    </location>
    <ligand>
        <name>ATP</name>
        <dbReference type="ChEBI" id="CHEBI:30616"/>
    </ligand>
</feature>
<comment type="catalytic activity">
    <reaction evidence="10">
        <text>1D-myo-inositol 1,3,4-trisphosphate + ATP = 1D-myo-inositol 1,3,4,5-tetrakisphosphate + ADP + H(+)</text>
        <dbReference type="Rhea" id="RHEA:13253"/>
        <dbReference type="ChEBI" id="CHEBI:15378"/>
        <dbReference type="ChEBI" id="CHEBI:30616"/>
        <dbReference type="ChEBI" id="CHEBI:57895"/>
        <dbReference type="ChEBI" id="CHEBI:58414"/>
        <dbReference type="ChEBI" id="CHEBI:456216"/>
        <dbReference type="EC" id="2.7.1.159"/>
    </reaction>
    <physiologicalReaction direction="left-to-right" evidence="10">
        <dbReference type="Rhea" id="RHEA:13254"/>
    </physiologicalReaction>
</comment>
<dbReference type="GO" id="GO:0005737">
    <property type="term" value="C:cytoplasm"/>
    <property type="evidence" value="ECO:0007669"/>
    <property type="project" value="TreeGrafter"/>
</dbReference>
<evidence type="ECO:0000259" key="17">
    <source>
        <dbReference type="Pfam" id="PF17927"/>
    </source>
</evidence>
<protein>
    <recommendedName>
        <fullName evidence="13">Inositol-tetrakisphosphate 1-kinase</fullName>
        <ecNumber evidence="13">2.7.1.134</ecNumber>
    </recommendedName>
</protein>
<dbReference type="PANTHER" id="PTHR14217:SF19">
    <property type="entry name" value="INOSITOL-TETRAKISPHOSPHATE 1-KINASE 2"/>
    <property type="match status" value="1"/>
</dbReference>
<sequence length="382" mass="42963">MFASGEIETTRLRRNLGITCNLGFSCGGFEDLGVRLEGENMVVPEEEDEEKVSETETETASFQMIQQPFQQKLVVGYALTSKKKKSFLQPKLEVLARRKGICFVAIDLSRPLSEQGPFDVVLHKLLGKEWQEVIEDYQQKHPEVTVLDPPGAIQRIYNRQSMLQGMADLNLSDCSGSLSVPKQMVVLKDSASSADKVVEAGLKFPLVAKPLWIDGTAKSHQLFLAYDRRSLAELDPPLVLQEFVNHGGVMFKVFVVGDIIKVVRRFSLPNVSNCEKNKVDGVFQFPRVSSAAASADNADLDPRVAELPPKPFLEALVKELRTLLGLRLFNIDMIREHGSKNVFYVIDINYFPGYGKMPDYEQVFVDFFQNLAHAKHKKKHCK</sequence>
<evidence type="ECO:0000256" key="9">
    <source>
        <dbReference type="ARBA" id="ARBA00033645"/>
    </source>
</evidence>
<evidence type="ECO:0000256" key="14">
    <source>
        <dbReference type="PIRSR" id="PIRSR038186-1"/>
    </source>
</evidence>
<evidence type="ECO:0000256" key="11">
    <source>
        <dbReference type="ARBA" id="ARBA00051366"/>
    </source>
</evidence>
<keyword evidence="7 13" id="KW-0067">ATP-binding</keyword>
<evidence type="ECO:0000256" key="10">
    <source>
        <dbReference type="ARBA" id="ARBA00051312"/>
    </source>
</evidence>
<organism evidence="18 19">
    <name type="scientific">Arabis alpina</name>
    <name type="common">Alpine rock-cress</name>
    <dbReference type="NCBI Taxonomy" id="50452"/>
    <lineage>
        <taxon>Eukaryota</taxon>
        <taxon>Viridiplantae</taxon>
        <taxon>Streptophyta</taxon>
        <taxon>Embryophyta</taxon>
        <taxon>Tracheophyta</taxon>
        <taxon>Spermatophyta</taxon>
        <taxon>Magnoliopsida</taxon>
        <taxon>eudicotyledons</taxon>
        <taxon>Gunneridae</taxon>
        <taxon>Pentapetalae</taxon>
        <taxon>rosids</taxon>
        <taxon>malvids</taxon>
        <taxon>Brassicales</taxon>
        <taxon>Brassicaceae</taxon>
        <taxon>Arabideae</taxon>
        <taxon>Arabis</taxon>
    </lineage>
</organism>
<name>A0A087GJF4_ARAAL</name>
<comment type="catalytic activity">
    <reaction evidence="11">
        <text>1D-myo-inositol 1,3,4-trisphosphate + ATP = 1D-myo-inositol 1,3,4,6-tetrakisphosphate + ADP + H(+)</text>
        <dbReference type="Rhea" id="RHEA:20940"/>
        <dbReference type="ChEBI" id="CHEBI:15378"/>
        <dbReference type="ChEBI" id="CHEBI:30616"/>
        <dbReference type="ChEBI" id="CHEBI:57660"/>
        <dbReference type="ChEBI" id="CHEBI:58414"/>
        <dbReference type="ChEBI" id="CHEBI:456216"/>
        <dbReference type="EC" id="2.7.1.159"/>
    </reaction>
    <physiologicalReaction direction="left-to-right" evidence="11">
        <dbReference type="Rhea" id="RHEA:20941"/>
    </physiologicalReaction>
</comment>
<feature type="binding site" evidence="14">
    <location>
        <position position="220"/>
    </location>
    <ligand>
        <name>1D-myo-inositol 1,3,4-trisphosphate</name>
        <dbReference type="ChEBI" id="CHEBI:58414"/>
    </ligand>
</feature>
<keyword evidence="19" id="KW-1185">Reference proteome</keyword>
<feature type="binding site" evidence="14">
    <location>
        <position position="83"/>
    </location>
    <ligand>
        <name>1D-myo-inositol 1,3,4-trisphosphate</name>
        <dbReference type="ChEBI" id="CHEBI:58414"/>
    </ligand>
</feature>
<feature type="binding site" evidence="14">
    <location>
        <position position="267"/>
    </location>
    <ligand>
        <name>ATP</name>
        <dbReference type="ChEBI" id="CHEBI:30616"/>
    </ligand>
</feature>
<dbReference type="GO" id="GO:0052726">
    <property type="term" value="F:inositol-1,3,4-trisphosphate 5-kinase activity"/>
    <property type="evidence" value="ECO:0007669"/>
    <property type="project" value="EnsemblPlants"/>
</dbReference>
<dbReference type="AlphaFoldDB" id="A0A087GJF4"/>
<feature type="binding site" evidence="14">
    <location>
        <position position="353"/>
    </location>
    <ligand>
        <name>1D-myo-inositol 1,3,4-trisphosphate</name>
        <dbReference type="ChEBI" id="CHEBI:58414"/>
    </ligand>
</feature>
<dbReference type="Gene3D" id="3.30.1490.220">
    <property type="match status" value="1"/>
</dbReference>
<dbReference type="Pfam" id="PF05770">
    <property type="entry name" value="Ins134_P3_kin"/>
    <property type="match status" value="1"/>
</dbReference>
<dbReference type="PANTHER" id="PTHR14217">
    <property type="entry name" value="INOSITOL-TETRAKISPHOSPHATE 1-KINASE"/>
    <property type="match status" value="1"/>
</dbReference>
<keyword evidence="4 13" id="KW-0479">Metal-binding</keyword>
<feature type="binding site" evidence="14">
    <location>
        <position position="124"/>
    </location>
    <ligand>
        <name>1D-myo-inositol 1,3,4-trisphosphate</name>
        <dbReference type="ChEBI" id="CHEBI:58414"/>
    </ligand>
</feature>
<evidence type="ECO:0000259" key="16">
    <source>
        <dbReference type="Pfam" id="PF05770"/>
    </source>
</evidence>
<dbReference type="FunFam" id="3.30.1490.220:FF:000002">
    <property type="entry name" value="Inositol-tetrakisphosphate 1-kinase"/>
    <property type="match status" value="1"/>
</dbReference>
<comment type="function">
    <text evidence="13">Kinase that can phosphorylate various inositol polyphosphate such as Ins(3,4,5,6)P4 or Ins(1,3,4)P3.</text>
</comment>
<evidence type="ECO:0000256" key="1">
    <source>
        <dbReference type="ARBA" id="ARBA00009601"/>
    </source>
</evidence>
<evidence type="ECO:0000256" key="12">
    <source>
        <dbReference type="ARBA" id="ARBA00051721"/>
    </source>
</evidence>
<feature type="domain" description="Inositol-tetrakisphosphate 1-kinase N-terminal" evidence="17">
    <location>
        <begin position="74"/>
        <end position="153"/>
    </location>
</feature>
<accession>A0A087GJF4</accession>
<comment type="subunit">
    <text evidence="2 13">Monomer.</text>
</comment>
<evidence type="ECO:0000256" key="2">
    <source>
        <dbReference type="ARBA" id="ARBA00011245"/>
    </source>
</evidence>
<keyword evidence="8 13" id="KW-0460">Magnesium</keyword>
<dbReference type="GO" id="GO:0052725">
    <property type="term" value="F:inositol-1,3,4-trisphosphate 6-kinase activity"/>
    <property type="evidence" value="ECO:0007669"/>
    <property type="project" value="EnsemblPlants"/>
</dbReference>
<dbReference type="GO" id="GO:0010214">
    <property type="term" value="P:seed coat development"/>
    <property type="evidence" value="ECO:0007669"/>
    <property type="project" value="EnsemblPlants"/>
</dbReference>
<keyword evidence="6 13" id="KW-0418">Kinase</keyword>
<dbReference type="EC" id="2.7.1.134" evidence="13"/>
<dbReference type="InterPro" id="IPR008656">
    <property type="entry name" value="Inositol_tetrakis-P_1-kinase"/>
</dbReference>
<dbReference type="PIRSF" id="PIRSF038186">
    <property type="entry name" value="ITPK"/>
    <property type="match status" value="1"/>
</dbReference>
<feature type="binding site" evidence="15">
    <location>
        <position position="347"/>
    </location>
    <ligand>
        <name>Mg(2+)</name>
        <dbReference type="ChEBI" id="CHEBI:18420"/>
        <label>1</label>
    </ligand>
</feature>
<dbReference type="GO" id="GO:0000287">
    <property type="term" value="F:magnesium ion binding"/>
    <property type="evidence" value="ECO:0007669"/>
    <property type="project" value="InterPro"/>
</dbReference>
<evidence type="ECO:0000256" key="15">
    <source>
        <dbReference type="PIRSR" id="PIRSR038186-2"/>
    </source>
</evidence>
<feature type="binding site" evidence="15">
    <location>
        <position position="347"/>
    </location>
    <ligand>
        <name>Mg(2+)</name>
        <dbReference type="ChEBI" id="CHEBI:18420"/>
        <label>2</label>
    </ligand>
</feature>
<evidence type="ECO:0000256" key="6">
    <source>
        <dbReference type="ARBA" id="ARBA00022777"/>
    </source>
</evidence>
<dbReference type="GO" id="GO:0005524">
    <property type="term" value="F:ATP binding"/>
    <property type="evidence" value="ECO:0007669"/>
    <property type="project" value="UniProtKB-KW"/>
</dbReference>
<dbReference type="EMBL" id="CM002875">
    <property type="protein sequence ID" value="KFK30006.1"/>
    <property type="molecule type" value="Genomic_DNA"/>
</dbReference>
<dbReference type="GO" id="GO:0047325">
    <property type="term" value="F:inositol-3,4,5,6-tetrakisphosphate 1-kinase activity"/>
    <property type="evidence" value="ECO:0007669"/>
    <property type="project" value="UniProtKB-EC"/>
</dbReference>
<comment type="catalytic activity">
    <reaction evidence="9">
        <text>1D-myo-inositol 3,4,5,6-tetrakisphosphate + ATP = 1D-myo-inositol 1,3,4,5,6-pentakisphosphate + ADP + H(+)</text>
        <dbReference type="Rhea" id="RHEA:12452"/>
        <dbReference type="ChEBI" id="CHEBI:15378"/>
        <dbReference type="ChEBI" id="CHEBI:30616"/>
        <dbReference type="ChEBI" id="CHEBI:57539"/>
        <dbReference type="ChEBI" id="CHEBI:57733"/>
        <dbReference type="ChEBI" id="CHEBI:456216"/>
        <dbReference type="EC" id="2.7.1.134"/>
    </reaction>
    <physiologicalReaction direction="left-to-right" evidence="9">
        <dbReference type="Rhea" id="RHEA:12453"/>
    </physiologicalReaction>
    <physiologicalReaction direction="right-to-left" evidence="9">
        <dbReference type="Rhea" id="RHEA:12454"/>
    </physiologicalReaction>
</comment>
<evidence type="ECO:0000256" key="3">
    <source>
        <dbReference type="ARBA" id="ARBA00022679"/>
    </source>
</evidence>
<feature type="domain" description="Inositol 1,3,4-trisphosphate 5/6-kinase ATP-grasp" evidence="16">
    <location>
        <begin position="175"/>
        <end position="369"/>
    </location>
</feature>
<evidence type="ECO:0000313" key="19">
    <source>
        <dbReference type="Proteomes" id="UP000029120"/>
    </source>
</evidence>
<dbReference type="FunFam" id="3.40.50.11370:FF:000002">
    <property type="entry name" value="Inositol-tetrakisphosphate 1-kinase"/>
    <property type="match status" value="1"/>
</dbReference>
<dbReference type="OrthoDB" id="25308at2759"/>
<dbReference type="Pfam" id="PF17927">
    <property type="entry name" value="Ins134_P3_kin_N"/>
    <property type="match status" value="1"/>
</dbReference>
<dbReference type="Gene3D" id="3.40.50.11370">
    <property type="match status" value="1"/>
</dbReference>
<keyword evidence="5 13" id="KW-0547">Nucleotide-binding</keyword>